<accession>A0ABW3Q7B5</accession>
<dbReference type="InterPro" id="IPR041662">
    <property type="entry name" value="SusD-like_2"/>
</dbReference>
<dbReference type="Gene3D" id="1.25.40.390">
    <property type="match status" value="1"/>
</dbReference>
<feature type="chain" id="PRO_5046558200" evidence="2">
    <location>
        <begin position="24"/>
        <end position="483"/>
    </location>
</feature>
<feature type="region of interest" description="Disordered" evidence="1">
    <location>
        <begin position="462"/>
        <end position="483"/>
    </location>
</feature>
<comment type="caution">
    <text evidence="3">The sequence shown here is derived from an EMBL/GenBank/DDBJ whole genome shotgun (WGS) entry which is preliminary data.</text>
</comment>
<reference evidence="4" key="1">
    <citation type="journal article" date="2019" name="Int. J. Syst. Evol. Microbiol.">
        <title>The Global Catalogue of Microorganisms (GCM) 10K type strain sequencing project: providing services to taxonomists for standard genome sequencing and annotation.</title>
        <authorList>
            <consortium name="The Broad Institute Genomics Platform"/>
            <consortium name="The Broad Institute Genome Sequencing Center for Infectious Disease"/>
            <person name="Wu L."/>
            <person name="Ma J."/>
        </authorList>
    </citation>
    <scope>NUCLEOTIDE SEQUENCE [LARGE SCALE GENOMIC DNA]</scope>
    <source>
        <strain evidence="4">CCUG 55608</strain>
    </source>
</reference>
<evidence type="ECO:0000313" key="4">
    <source>
        <dbReference type="Proteomes" id="UP001597116"/>
    </source>
</evidence>
<dbReference type="Pfam" id="PF12771">
    <property type="entry name" value="SusD-like_2"/>
    <property type="match status" value="1"/>
</dbReference>
<dbReference type="Proteomes" id="UP001597116">
    <property type="component" value="Unassembled WGS sequence"/>
</dbReference>
<gene>
    <name evidence="3" type="ORF">ACFQ4C_08780</name>
</gene>
<proteinExistence type="predicted"/>
<dbReference type="SUPFAM" id="SSF48452">
    <property type="entry name" value="TPR-like"/>
    <property type="match status" value="1"/>
</dbReference>
<protein>
    <submittedName>
        <fullName evidence="3">SusD/RagB family nutrient-binding outer membrane lipoprotein</fullName>
    </submittedName>
</protein>
<feature type="signal peptide" evidence="2">
    <location>
        <begin position="1"/>
        <end position="23"/>
    </location>
</feature>
<dbReference type="PROSITE" id="PS51257">
    <property type="entry name" value="PROKAR_LIPOPROTEIN"/>
    <property type="match status" value="1"/>
</dbReference>
<organism evidence="3 4">
    <name type="scientific">Larkinella insperata</name>
    <dbReference type="NCBI Taxonomy" id="332158"/>
    <lineage>
        <taxon>Bacteria</taxon>
        <taxon>Pseudomonadati</taxon>
        <taxon>Bacteroidota</taxon>
        <taxon>Cytophagia</taxon>
        <taxon>Cytophagales</taxon>
        <taxon>Spirosomataceae</taxon>
        <taxon>Larkinella</taxon>
    </lineage>
</organism>
<keyword evidence="4" id="KW-1185">Reference proteome</keyword>
<keyword evidence="2" id="KW-0732">Signal</keyword>
<evidence type="ECO:0000256" key="2">
    <source>
        <dbReference type="SAM" id="SignalP"/>
    </source>
</evidence>
<evidence type="ECO:0000313" key="3">
    <source>
        <dbReference type="EMBL" id="MFD1141201.1"/>
    </source>
</evidence>
<evidence type="ECO:0000256" key="1">
    <source>
        <dbReference type="SAM" id="MobiDB-lite"/>
    </source>
</evidence>
<dbReference type="RefSeq" id="WP_379884251.1">
    <property type="nucleotide sequence ID" value="NZ_JBHTLP010000007.1"/>
</dbReference>
<keyword evidence="3" id="KW-0449">Lipoprotein</keyword>
<name>A0ABW3Q7B5_9BACT</name>
<dbReference type="EMBL" id="JBHTLP010000007">
    <property type="protein sequence ID" value="MFD1141201.1"/>
    <property type="molecule type" value="Genomic_DNA"/>
</dbReference>
<dbReference type="InterPro" id="IPR011990">
    <property type="entry name" value="TPR-like_helical_dom_sf"/>
</dbReference>
<sequence length="483" mass="53710">MKRFLHFAISTVLVFASSCSNFVKDLNVDPNNVTDAPADMILTGAQVASVNFNGSRIAIIANMWSGYMTGIQRQYLNYQNYQYTAVETEDAWTYIYNQTYIQLEKAISKYAQVDNQRGIGIARVVQAYVMGSAAALYGDIPFSQFGNPQQFPNPVFDPQPTVYAGVQRLLDEGIAALESGKGAVTNRSDIFFNGDAAKWIAVAHTLKARLYMETREYEKAYSEAEKGIASRPNSLLSPHTATAGTRNRYYAHNVEDRAGDVSSRNAYLTTLLDPAGSRYRGNAKTDETARFNFYFVNLGTKGITGEIEPNYLSVARGDSLNGIIAMNAPSSMVTYEENLLIRAEAAARAANFTAALQHLNSFRGYMNSGGYIDPTYRSKYALRYDAYTEPDFAPGGINNPGQLDKIRALLEEILEERYVTFFCQLIGFNDVRRTRKEGVGIPLTPSIGNRLPERFFYGQNEINSNANAPNPLPDLFEPTRVNQ</sequence>